<feature type="signal peptide" evidence="1">
    <location>
        <begin position="1"/>
        <end position="16"/>
    </location>
</feature>
<evidence type="ECO:0000256" key="1">
    <source>
        <dbReference type="SAM" id="SignalP"/>
    </source>
</evidence>
<reference evidence="2" key="1">
    <citation type="submission" date="2014-09" db="EMBL/GenBank/DDBJ databases">
        <authorList>
            <person name="Magalhaes I.L.F."/>
            <person name="Oliveira U."/>
            <person name="Santos F.R."/>
            <person name="Vidigal T.H.D.A."/>
            <person name="Brescovit A.D."/>
            <person name="Santos A.J."/>
        </authorList>
    </citation>
    <scope>NUCLEOTIDE SEQUENCE</scope>
    <source>
        <tissue evidence="2">Shoot tissue taken approximately 20 cm above the soil surface</tissue>
    </source>
</reference>
<keyword evidence="1" id="KW-0732">Signal</keyword>
<organism evidence="2">
    <name type="scientific">Arundo donax</name>
    <name type="common">Giant reed</name>
    <name type="synonym">Donax arundinaceus</name>
    <dbReference type="NCBI Taxonomy" id="35708"/>
    <lineage>
        <taxon>Eukaryota</taxon>
        <taxon>Viridiplantae</taxon>
        <taxon>Streptophyta</taxon>
        <taxon>Embryophyta</taxon>
        <taxon>Tracheophyta</taxon>
        <taxon>Spermatophyta</taxon>
        <taxon>Magnoliopsida</taxon>
        <taxon>Liliopsida</taxon>
        <taxon>Poales</taxon>
        <taxon>Poaceae</taxon>
        <taxon>PACMAD clade</taxon>
        <taxon>Arundinoideae</taxon>
        <taxon>Arundineae</taxon>
        <taxon>Arundo</taxon>
    </lineage>
</organism>
<feature type="chain" id="PRO_5002063758" evidence="1">
    <location>
        <begin position="17"/>
        <end position="67"/>
    </location>
</feature>
<reference evidence="2" key="2">
    <citation type="journal article" date="2015" name="Data Brief">
        <title>Shoot transcriptome of the giant reed, Arundo donax.</title>
        <authorList>
            <person name="Barrero R.A."/>
            <person name="Guerrero F.D."/>
            <person name="Moolhuijzen P."/>
            <person name="Goolsby J.A."/>
            <person name="Tidwell J."/>
            <person name="Bellgard S.E."/>
            <person name="Bellgard M.I."/>
        </authorList>
    </citation>
    <scope>NUCLEOTIDE SEQUENCE</scope>
    <source>
        <tissue evidence="2">Shoot tissue taken approximately 20 cm above the soil surface</tissue>
    </source>
</reference>
<accession>A0A0A9D8U6</accession>
<name>A0A0A9D8U6_ARUDO</name>
<protein>
    <submittedName>
        <fullName evidence="2">Uncharacterized protein</fullName>
    </submittedName>
</protein>
<sequence>MVFMLMTQFGLLLVLSINFSIVGNRSTSLQIQGCTIQMAVLCIYQLSRYLMVVSRCYSNFCSQTLQA</sequence>
<dbReference type="EMBL" id="GBRH01213654">
    <property type="protein sequence ID" value="JAD84241.1"/>
    <property type="molecule type" value="Transcribed_RNA"/>
</dbReference>
<dbReference type="AlphaFoldDB" id="A0A0A9D8U6"/>
<evidence type="ECO:0000313" key="2">
    <source>
        <dbReference type="EMBL" id="JAD84241.1"/>
    </source>
</evidence>
<proteinExistence type="predicted"/>